<proteinExistence type="predicted"/>
<accession>A0A6J8BT84</accession>
<name>A0A6J8BT84_MYTCO</name>
<organism evidence="1 2">
    <name type="scientific">Mytilus coruscus</name>
    <name type="common">Sea mussel</name>
    <dbReference type="NCBI Taxonomy" id="42192"/>
    <lineage>
        <taxon>Eukaryota</taxon>
        <taxon>Metazoa</taxon>
        <taxon>Spiralia</taxon>
        <taxon>Lophotrochozoa</taxon>
        <taxon>Mollusca</taxon>
        <taxon>Bivalvia</taxon>
        <taxon>Autobranchia</taxon>
        <taxon>Pteriomorphia</taxon>
        <taxon>Mytilida</taxon>
        <taxon>Mytiloidea</taxon>
        <taxon>Mytilidae</taxon>
        <taxon>Mytilinae</taxon>
        <taxon>Mytilus</taxon>
    </lineage>
</organism>
<dbReference type="OrthoDB" id="6040728at2759"/>
<dbReference type="AlphaFoldDB" id="A0A6J8BT84"/>
<evidence type="ECO:0000313" key="2">
    <source>
        <dbReference type="Proteomes" id="UP000507470"/>
    </source>
</evidence>
<gene>
    <name evidence="1" type="ORF">MCOR_22544</name>
</gene>
<evidence type="ECO:0000313" key="1">
    <source>
        <dbReference type="EMBL" id="CAC5387178.1"/>
    </source>
</evidence>
<dbReference type="Proteomes" id="UP000507470">
    <property type="component" value="Unassembled WGS sequence"/>
</dbReference>
<sequence>MAAKVNVKTSDSTSTKDLTFLPAINFSFVESVVKSGSKSQGDKEISKGYKYLSEKYLFNISVHKLDNGCMVTARCHRSQKKNESPHEIETWQIPRGEKLKGSQVDDVVVCGYNSKSPYRQPRGLRSTLYNPSKIDFPPVRELCEAVSKVDNSILMLSVCSGTSQETTDTKFGKFPKGSALGYQQKLSAHYILNILDEDFPILPIDNFMLNTLQVALDRTKTTSFNAIQVSIDETRNIEVMTRLQSDDPRWHAVRRDRLTASVAGDIVKRRAGLLSTK</sequence>
<keyword evidence="2" id="KW-1185">Reference proteome</keyword>
<dbReference type="EMBL" id="CACVKT020003992">
    <property type="protein sequence ID" value="CAC5387178.1"/>
    <property type="molecule type" value="Genomic_DNA"/>
</dbReference>
<protein>
    <submittedName>
        <fullName evidence="1">Uncharacterized protein</fullName>
    </submittedName>
</protein>
<reference evidence="1 2" key="1">
    <citation type="submission" date="2020-06" db="EMBL/GenBank/DDBJ databases">
        <authorList>
            <person name="Li R."/>
            <person name="Bekaert M."/>
        </authorList>
    </citation>
    <scope>NUCLEOTIDE SEQUENCE [LARGE SCALE GENOMIC DNA]</scope>
    <source>
        <strain evidence="2">wild</strain>
    </source>
</reference>